<reference evidence="2" key="1">
    <citation type="submission" date="2014-11" db="EMBL/GenBank/DDBJ databases">
        <authorList>
            <person name="Amaro Gonzalez C."/>
        </authorList>
    </citation>
    <scope>NUCLEOTIDE SEQUENCE</scope>
</reference>
<protein>
    <submittedName>
        <fullName evidence="2">Uncharacterized protein</fullName>
    </submittedName>
</protein>
<proteinExistence type="predicted"/>
<evidence type="ECO:0000256" key="1">
    <source>
        <dbReference type="SAM" id="MobiDB-lite"/>
    </source>
</evidence>
<accession>A0A0E9PAH7</accession>
<name>A0A0E9PAH7_ANGAN</name>
<sequence>MTSTTNAGLKNPQEKVLQRNLSKSVLMNVSFPSPSDSPYEQQVPCRLR</sequence>
<feature type="compositionally biased region" description="Polar residues" evidence="1">
    <location>
        <begin position="28"/>
        <end position="40"/>
    </location>
</feature>
<feature type="region of interest" description="Disordered" evidence="1">
    <location>
        <begin position="28"/>
        <end position="48"/>
    </location>
</feature>
<dbReference type="AlphaFoldDB" id="A0A0E9PAH7"/>
<organism evidence="2">
    <name type="scientific">Anguilla anguilla</name>
    <name type="common">European freshwater eel</name>
    <name type="synonym">Muraena anguilla</name>
    <dbReference type="NCBI Taxonomy" id="7936"/>
    <lineage>
        <taxon>Eukaryota</taxon>
        <taxon>Metazoa</taxon>
        <taxon>Chordata</taxon>
        <taxon>Craniata</taxon>
        <taxon>Vertebrata</taxon>
        <taxon>Euteleostomi</taxon>
        <taxon>Actinopterygii</taxon>
        <taxon>Neopterygii</taxon>
        <taxon>Teleostei</taxon>
        <taxon>Anguilliformes</taxon>
        <taxon>Anguillidae</taxon>
        <taxon>Anguilla</taxon>
    </lineage>
</organism>
<dbReference type="EMBL" id="GBXM01107507">
    <property type="protein sequence ID" value="JAH01070.1"/>
    <property type="molecule type" value="Transcribed_RNA"/>
</dbReference>
<evidence type="ECO:0000313" key="2">
    <source>
        <dbReference type="EMBL" id="JAH01070.1"/>
    </source>
</evidence>
<reference evidence="2" key="2">
    <citation type="journal article" date="2015" name="Fish Shellfish Immunol.">
        <title>Early steps in the European eel (Anguilla anguilla)-Vibrio vulnificus interaction in the gills: Role of the RtxA13 toxin.</title>
        <authorList>
            <person name="Callol A."/>
            <person name="Pajuelo D."/>
            <person name="Ebbesson L."/>
            <person name="Teles M."/>
            <person name="MacKenzie S."/>
            <person name="Amaro C."/>
        </authorList>
    </citation>
    <scope>NUCLEOTIDE SEQUENCE</scope>
</reference>